<dbReference type="EMBL" id="LCJU01000034">
    <property type="protein sequence ID" value="KKT83691.1"/>
    <property type="molecule type" value="Genomic_DNA"/>
</dbReference>
<proteinExistence type="predicted"/>
<reference evidence="2 3" key="1">
    <citation type="journal article" date="2015" name="Nature">
        <title>rRNA introns, odd ribosomes, and small enigmatic genomes across a large radiation of phyla.</title>
        <authorList>
            <person name="Brown C.T."/>
            <person name="Hug L.A."/>
            <person name="Thomas B.C."/>
            <person name="Sharon I."/>
            <person name="Castelle C.J."/>
            <person name="Singh A."/>
            <person name="Wilkins M.J."/>
            <person name="Williams K.H."/>
            <person name="Banfield J.F."/>
        </authorList>
    </citation>
    <scope>NUCLEOTIDE SEQUENCE [LARGE SCALE GENOMIC DNA]</scope>
</reference>
<feature type="compositionally biased region" description="Basic and acidic residues" evidence="1">
    <location>
        <begin position="67"/>
        <end position="76"/>
    </location>
</feature>
<feature type="compositionally biased region" description="Basic and acidic residues" evidence="1">
    <location>
        <begin position="50"/>
        <end position="60"/>
    </location>
</feature>
<feature type="region of interest" description="Disordered" evidence="1">
    <location>
        <begin position="16"/>
        <end position="84"/>
    </location>
</feature>
<accession>A0A0G1KJ37</accession>
<evidence type="ECO:0000256" key="1">
    <source>
        <dbReference type="SAM" id="MobiDB-lite"/>
    </source>
</evidence>
<name>A0A0G1KJ37_UNCKA</name>
<comment type="caution">
    <text evidence="2">The sequence shown here is derived from an EMBL/GenBank/DDBJ whole genome shotgun (WGS) entry which is preliminary data.</text>
</comment>
<dbReference type="Proteomes" id="UP000034504">
    <property type="component" value="Unassembled WGS sequence"/>
</dbReference>
<protein>
    <submittedName>
        <fullName evidence="2">Uncharacterized protein</fullName>
    </submittedName>
</protein>
<dbReference type="AlphaFoldDB" id="A0A0G1KJ37"/>
<feature type="compositionally biased region" description="Basic residues" evidence="1">
    <location>
        <begin position="40"/>
        <end position="49"/>
    </location>
</feature>
<evidence type="ECO:0000313" key="2">
    <source>
        <dbReference type="EMBL" id="KKT83691.1"/>
    </source>
</evidence>
<evidence type="ECO:0000313" key="3">
    <source>
        <dbReference type="Proteomes" id="UP000034504"/>
    </source>
</evidence>
<organism evidence="2 3">
    <name type="scientific">candidate division WWE3 bacterium GW2011_GWC2_44_9</name>
    <dbReference type="NCBI Taxonomy" id="1619125"/>
    <lineage>
        <taxon>Bacteria</taxon>
        <taxon>Katanobacteria</taxon>
    </lineage>
</organism>
<gene>
    <name evidence="2" type="ORF">UW82_C0034G0006</name>
</gene>
<sequence length="84" mass="9065">MSDKEHIATLVTSGAALPPINPYLDDSVISSDDDGTTLTKGKKAKAKPGRKPEKPAHIVKESPIVPDPKDYVAELERTDEDDPL</sequence>